<evidence type="ECO:0000313" key="4">
    <source>
        <dbReference type="Proteomes" id="UP000518681"/>
    </source>
</evidence>
<protein>
    <submittedName>
        <fullName evidence="2">Energy-coupling factor transporter transmembrane protein EcfT</fullName>
    </submittedName>
</protein>
<keyword evidence="2" id="KW-0472">Membrane</keyword>
<evidence type="ECO:0000313" key="2">
    <source>
        <dbReference type="EMBL" id="MBB6200298.1"/>
    </source>
</evidence>
<sequence length="54" mass="6322">MVLACAVRTREGRLAMELRGWQQRYRVNNAAQTAFHTVDFLRTTSYISDAYVHF</sequence>
<reference evidence="1 3" key="1">
    <citation type="journal article" date="2015" name="Genome Announc.">
        <title>Complete genome sequences for 59 burkholderia isolates, both pathogenic and near neighbor.</title>
        <authorList>
            <person name="Johnson S.L."/>
            <person name="Bishop-Lilly K.A."/>
            <person name="Ladner J.T."/>
            <person name="Daligault H.E."/>
            <person name="Davenport K.W."/>
            <person name="Jaissle J."/>
            <person name="Frey K.G."/>
            <person name="Koroleva G.I."/>
            <person name="Bruce D.C."/>
            <person name="Coyne S.R."/>
            <person name="Broomall S.M."/>
            <person name="Li P.E."/>
            <person name="Teshima H."/>
            <person name="Gibbons H.S."/>
            <person name="Palacios G.F."/>
            <person name="Rosenzweig C.N."/>
            <person name="Redden C.L."/>
            <person name="Xu Y."/>
            <person name="Minogue T.D."/>
            <person name="Chain P.S."/>
        </authorList>
    </citation>
    <scope>NUCLEOTIDE SEQUENCE [LARGE SCALE GENOMIC DNA]</scope>
    <source>
        <strain evidence="1 3">ATCC BAA-463</strain>
    </source>
</reference>
<evidence type="ECO:0000313" key="1">
    <source>
        <dbReference type="EMBL" id="AJZ61252.1"/>
    </source>
</evidence>
<evidence type="ECO:0000313" key="3">
    <source>
        <dbReference type="Proteomes" id="UP000032614"/>
    </source>
</evidence>
<organism evidence="2 4">
    <name type="scientific">Paraburkholderia fungorum</name>
    <dbReference type="NCBI Taxonomy" id="134537"/>
    <lineage>
        <taxon>Bacteria</taxon>
        <taxon>Pseudomonadati</taxon>
        <taxon>Pseudomonadota</taxon>
        <taxon>Betaproteobacteria</taxon>
        <taxon>Burkholderiales</taxon>
        <taxon>Burkholderiaceae</taxon>
        <taxon>Paraburkholderia</taxon>
    </lineage>
</organism>
<dbReference type="EMBL" id="JACIIK010000002">
    <property type="protein sequence ID" value="MBB6200298.1"/>
    <property type="molecule type" value="Genomic_DNA"/>
</dbReference>
<dbReference type="KEGG" id="bfn:OI25_4961"/>
<accession>A0AAW3UQ45</accession>
<dbReference type="Proteomes" id="UP000518681">
    <property type="component" value="Unassembled WGS sequence"/>
</dbReference>
<keyword evidence="2" id="KW-0812">Transmembrane</keyword>
<reference evidence="2 4" key="2">
    <citation type="submission" date="2020-08" db="EMBL/GenBank/DDBJ databases">
        <title>Genomic Encyclopedia of Type Strains, Phase IV (KMG-V): Genome sequencing to study the core and pangenomes of soil and plant-associated prokaryotes.</title>
        <authorList>
            <person name="Whitman W."/>
        </authorList>
    </citation>
    <scope>NUCLEOTIDE SEQUENCE [LARGE SCALE GENOMIC DNA]</scope>
    <source>
        <strain evidence="2 4">SEMIA 4013</strain>
    </source>
</reference>
<proteinExistence type="predicted"/>
<gene>
    <name evidence="2" type="ORF">GGD69_001144</name>
    <name evidence="1" type="ORF">OI25_4961</name>
</gene>
<dbReference type="AlphaFoldDB" id="A0AAW3UQ45"/>
<name>A0AAW3UQ45_9BURK</name>
<dbReference type="EMBL" id="CP010027">
    <property type="protein sequence ID" value="AJZ61252.1"/>
    <property type="molecule type" value="Genomic_DNA"/>
</dbReference>
<dbReference type="Proteomes" id="UP000032614">
    <property type="component" value="Chromosome 2"/>
</dbReference>